<gene>
    <name evidence="2" type="ORF">CAL29_10375</name>
</gene>
<evidence type="ECO:0008006" key="4">
    <source>
        <dbReference type="Google" id="ProtNLM"/>
    </source>
</evidence>
<dbReference type="Proteomes" id="UP000216020">
    <property type="component" value="Unassembled WGS sequence"/>
</dbReference>
<dbReference type="EMBL" id="NEVM01000002">
    <property type="protein sequence ID" value="OZI35018.1"/>
    <property type="molecule type" value="Genomic_DNA"/>
</dbReference>
<comment type="caution">
    <text evidence="2">The sequence shown here is derived from an EMBL/GenBank/DDBJ whole genome shotgun (WGS) entry which is preliminary data.</text>
</comment>
<dbReference type="OrthoDB" id="8637338at2"/>
<proteinExistence type="predicted"/>
<feature type="compositionally biased region" description="Low complexity" evidence="1">
    <location>
        <begin position="17"/>
        <end position="32"/>
    </location>
</feature>
<sequence length="86" mass="8554">MADAAAGLPPGHGNRALGPGDSSDSGSDLGPDAPDTDTDSMGTGERADVENDQGDSPARDIGMDRVVGDEDAGLAHTRPNPVRNGG</sequence>
<name>A0A261SC88_9BORD</name>
<organism evidence="2 3">
    <name type="scientific">Bordetella genomosp. 10</name>
    <dbReference type="NCBI Taxonomy" id="1416804"/>
    <lineage>
        <taxon>Bacteria</taxon>
        <taxon>Pseudomonadati</taxon>
        <taxon>Pseudomonadota</taxon>
        <taxon>Betaproteobacteria</taxon>
        <taxon>Burkholderiales</taxon>
        <taxon>Alcaligenaceae</taxon>
        <taxon>Bordetella</taxon>
    </lineage>
</organism>
<evidence type="ECO:0000256" key="1">
    <source>
        <dbReference type="SAM" id="MobiDB-lite"/>
    </source>
</evidence>
<dbReference type="AlphaFoldDB" id="A0A261SC88"/>
<feature type="compositionally biased region" description="Basic and acidic residues" evidence="1">
    <location>
        <begin position="57"/>
        <end position="68"/>
    </location>
</feature>
<evidence type="ECO:0000313" key="2">
    <source>
        <dbReference type="EMBL" id="OZI35018.1"/>
    </source>
</evidence>
<reference evidence="3" key="1">
    <citation type="submission" date="2017-05" db="EMBL/GenBank/DDBJ databases">
        <title>Complete and WGS of Bordetella genogroups.</title>
        <authorList>
            <person name="Spilker T."/>
            <person name="Lipuma J."/>
        </authorList>
    </citation>
    <scope>NUCLEOTIDE SEQUENCE [LARGE SCALE GENOMIC DNA]</scope>
    <source>
        <strain evidence="3">AU16122</strain>
    </source>
</reference>
<keyword evidence="3" id="KW-1185">Reference proteome</keyword>
<feature type="region of interest" description="Disordered" evidence="1">
    <location>
        <begin position="1"/>
        <end position="86"/>
    </location>
</feature>
<accession>A0A261SC88</accession>
<evidence type="ECO:0000313" key="3">
    <source>
        <dbReference type="Proteomes" id="UP000216020"/>
    </source>
</evidence>
<protein>
    <recommendedName>
        <fullName evidence="4">MatE family transporter</fullName>
    </recommendedName>
</protein>